<feature type="compositionally biased region" description="Low complexity" evidence="1">
    <location>
        <begin position="19"/>
        <end position="34"/>
    </location>
</feature>
<evidence type="ECO:0000313" key="4">
    <source>
        <dbReference type="Proteomes" id="UP000473014"/>
    </source>
</evidence>
<keyword evidence="2" id="KW-0812">Transmembrane</keyword>
<dbReference type="RefSeq" id="WP_155072505.1">
    <property type="nucleotide sequence ID" value="NZ_WIXO01000001.1"/>
</dbReference>
<proteinExistence type="predicted"/>
<reference evidence="3 4" key="1">
    <citation type="submission" date="2019-11" db="EMBL/GenBank/DDBJ databases">
        <authorList>
            <person name="Yuan L."/>
        </authorList>
    </citation>
    <scope>NUCLEOTIDE SEQUENCE [LARGE SCALE GENOMIC DNA]</scope>
    <source>
        <strain evidence="3 4">TRM43335</strain>
    </source>
</reference>
<evidence type="ECO:0000256" key="1">
    <source>
        <dbReference type="SAM" id="MobiDB-lite"/>
    </source>
</evidence>
<feature type="transmembrane region" description="Helical" evidence="2">
    <location>
        <begin position="62"/>
        <end position="80"/>
    </location>
</feature>
<keyword evidence="2" id="KW-1133">Transmembrane helix</keyword>
<dbReference type="Proteomes" id="UP000473014">
    <property type="component" value="Unassembled WGS sequence"/>
</dbReference>
<name>A0A6G2BI37_9ACTN</name>
<feature type="transmembrane region" description="Helical" evidence="2">
    <location>
        <begin position="133"/>
        <end position="154"/>
    </location>
</feature>
<comment type="caution">
    <text evidence="3">The sequence shown here is derived from an EMBL/GenBank/DDBJ whole genome shotgun (WGS) entry which is preliminary data.</text>
</comment>
<protein>
    <submittedName>
        <fullName evidence="3">Uncharacterized protein</fullName>
    </submittedName>
</protein>
<feature type="region of interest" description="Disordered" evidence="1">
    <location>
        <begin position="1"/>
        <end position="34"/>
    </location>
</feature>
<sequence>MSRGEIPEGSGTPERQRPAASASGTGGAKASDGGTAVSGTVFRSSISSTAIGHQYTLLWEWAAGWSVLPVAVGSITAVALARKPEGRTSQFVLPYTLMAATVLAAVLLAVLAGEWGGRGRAAERPTRKGTGPSLGIRVAMVVMCLAAALSGLLWMEYLREHGEVDVTRRVVLENHSGVGDGKSATLILDGRPERDHLRVTVSVEDENPAAGACARGTEIDVALEGEPLRGANKALVDGETAELELGGGNEVRVRLTVHTVSGCHVELGVTDVFLYG</sequence>
<evidence type="ECO:0000256" key="2">
    <source>
        <dbReference type="SAM" id="Phobius"/>
    </source>
</evidence>
<evidence type="ECO:0000313" key="3">
    <source>
        <dbReference type="EMBL" id="MTE21874.1"/>
    </source>
</evidence>
<keyword evidence="2" id="KW-0472">Membrane</keyword>
<dbReference type="AlphaFoldDB" id="A0A6G2BI37"/>
<feature type="transmembrane region" description="Helical" evidence="2">
    <location>
        <begin position="92"/>
        <end position="113"/>
    </location>
</feature>
<gene>
    <name evidence="3" type="ORF">F0L17_22710</name>
</gene>
<organism evidence="3 4">
    <name type="scientific">Streptomyces taklimakanensis</name>
    <dbReference type="NCBI Taxonomy" id="2569853"/>
    <lineage>
        <taxon>Bacteria</taxon>
        <taxon>Bacillati</taxon>
        <taxon>Actinomycetota</taxon>
        <taxon>Actinomycetes</taxon>
        <taxon>Kitasatosporales</taxon>
        <taxon>Streptomycetaceae</taxon>
        <taxon>Streptomyces</taxon>
    </lineage>
</organism>
<keyword evidence="4" id="KW-1185">Reference proteome</keyword>
<accession>A0A6G2BI37</accession>
<dbReference type="OrthoDB" id="4150509at2"/>
<dbReference type="EMBL" id="WIXO01000001">
    <property type="protein sequence ID" value="MTE21874.1"/>
    <property type="molecule type" value="Genomic_DNA"/>
</dbReference>